<dbReference type="AlphaFoldDB" id="A0A9Q0RA61"/>
<feature type="domain" description="Trafficking protein particle complex subunit 11" evidence="8">
    <location>
        <begin position="245"/>
        <end position="498"/>
    </location>
</feature>
<evidence type="ECO:0000256" key="1">
    <source>
        <dbReference type="ARBA" id="ARBA00001995"/>
    </source>
</evidence>
<evidence type="ECO:0000259" key="8">
    <source>
        <dbReference type="Pfam" id="PF11817"/>
    </source>
</evidence>
<evidence type="ECO:0000256" key="7">
    <source>
        <dbReference type="ARBA" id="ARBA00023034"/>
    </source>
</evidence>
<dbReference type="OrthoDB" id="6278596at2759"/>
<evidence type="ECO:0000256" key="5">
    <source>
        <dbReference type="ARBA" id="ARBA00022448"/>
    </source>
</evidence>
<dbReference type="Proteomes" id="UP001149090">
    <property type="component" value="Unassembled WGS sequence"/>
</dbReference>
<organism evidence="10 11">
    <name type="scientific">Anaeramoeba ignava</name>
    <name type="common">Anaerobic marine amoeba</name>
    <dbReference type="NCBI Taxonomy" id="1746090"/>
    <lineage>
        <taxon>Eukaryota</taxon>
        <taxon>Metamonada</taxon>
        <taxon>Anaeramoebidae</taxon>
        <taxon>Anaeramoeba</taxon>
    </lineage>
</organism>
<evidence type="ECO:0000313" key="10">
    <source>
        <dbReference type="EMBL" id="KAJ5072163.1"/>
    </source>
</evidence>
<dbReference type="PANTHER" id="PTHR14374">
    <property type="entry name" value="FOIE GRAS"/>
    <property type="match status" value="1"/>
</dbReference>
<reference evidence="10" key="1">
    <citation type="submission" date="2022-10" db="EMBL/GenBank/DDBJ databases">
        <title>Novel sulphate-reducing endosymbionts in the free-living metamonad Anaeramoeba.</title>
        <authorList>
            <person name="Jerlstrom-Hultqvist J."/>
            <person name="Cepicka I."/>
            <person name="Gallot-Lavallee L."/>
            <person name="Salas-Leiva D."/>
            <person name="Curtis B.A."/>
            <person name="Zahonova K."/>
            <person name="Pipaliya S."/>
            <person name="Dacks J."/>
            <person name="Roger A.J."/>
        </authorList>
    </citation>
    <scope>NUCLEOTIDE SEQUENCE</scope>
    <source>
        <strain evidence="10">BMAN</strain>
    </source>
</reference>
<keyword evidence="7" id="KW-0333">Golgi apparatus</keyword>
<comment type="function">
    <text evidence="1">Involved in endoplasmic reticulum to Golgi apparatus trafficking at a very early stage.</text>
</comment>
<dbReference type="PANTHER" id="PTHR14374:SF0">
    <property type="entry name" value="TRAFFICKING PROTEIN PARTICLE COMPLEX SUBUNIT 11"/>
    <property type="match status" value="1"/>
</dbReference>
<dbReference type="InterPro" id="IPR025876">
    <property type="entry name" value="TRAPPC11_C"/>
</dbReference>
<keyword evidence="5" id="KW-0813">Transport</keyword>
<dbReference type="EMBL" id="JAPDFW010000082">
    <property type="protein sequence ID" value="KAJ5072163.1"/>
    <property type="molecule type" value="Genomic_DNA"/>
</dbReference>
<evidence type="ECO:0000256" key="4">
    <source>
        <dbReference type="ARBA" id="ARBA00021520"/>
    </source>
</evidence>
<feature type="domain" description="Trafficking protein particle complex subunit 11 C-terminal" evidence="9">
    <location>
        <begin position="1009"/>
        <end position="1056"/>
    </location>
</feature>
<comment type="caution">
    <text evidence="10">The sequence shown here is derived from an EMBL/GenBank/DDBJ whole genome shotgun (WGS) entry which is preliminary data.</text>
</comment>
<dbReference type="GO" id="GO:0016192">
    <property type="term" value="P:vesicle-mediated transport"/>
    <property type="evidence" value="ECO:0007669"/>
    <property type="project" value="UniProtKB-KW"/>
</dbReference>
<comment type="similarity">
    <text evidence="3">Belongs to the TRAPPC11 family.</text>
</comment>
<name>A0A9Q0RA61_ANAIG</name>
<dbReference type="Pfam" id="PF11817">
    <property type="entry name" value="Foie-gras_1"/>
    <property type="match status" value="1"/>
</dbReference>
<sequence>MNIYPKELLTHPIPLVGLTGNPETQISIQKKFENKFNFVSFTDIRPHKRTSIQELDNYIPGGIISGNWLIKHFYTYPVVVVSCHQFDFLNTKKSEKDILDQLSHLNECLKLRNFKSIILLVLQNAPSGFSEVIEEKITFLKRKGDFENKKGTFLIFPQNFPNPYYSRIESAIRNYANRIHKEEIRKIKKYQDILNRKTQNTLIARHLFKCGFYSECRIDFKNAIKYYQKSYQEVKEMINKKEMLTEIKTVLEVLNIKITRLHFVNKNFVEGIEEFHKHINFVRRINSEDSERDFESYASISQQYLSFAELLEENISRQSGIQPKITKNIGLYYQLAAEYAMKRQRAVEELLVKYEDQLSRVEKNFHTSQTFHMHLLDFPKLNFIGQPNLQFGFLQELSAEKNFRHSSQILHLLQKAYHHYSDQENSERLLISLQSKIAQQHLSKAEYDLAKEKFIQIASNFRKIQWDSLLIPQLLNLMECSIQTADQKLFVDTVLELLIPEFKHSLAQRIEYHEKFFSALYEPHSIFNKTFLPQELIFEMKLDTPFYSLIETRTHFTTTKAYQNDTLIYKCRFISHFPRKIICSQIEILFNIQKFDISLDRIQTLTHTESENSEIVLLPEQPKTFRFSFKAKTPSIIQCISVKLGLQNTKLTESEKNFVFFRWNPFEIFQKESFHPAKHPSRPIVHIQRPRAQMEIVAKMQTPPFVFEYFPIHLRLLSHSDHIISGNLIPKFIRPLGKCSIHYQSPTNNINSTSISLPEILPQKEYSIVLFAKCNKESEHVIRVCADYTTANLYQTSIQSDFVLDFQSPFKMDLKFFGTEIPSITTISRLSSSLGPVLNETPSLIINRPFFLDSCLVIDTHIPLKISNFNFVPNSGFRKIFGNSIPDEIINNPDLIQQNNCFSNLFSVLPSQEDSLQIGKFVEIGFVQICFSRKLFSFQKIQEDLGQFAKEWKEEDFVTKLLFKIPSAVVIKKDVLITFDPPQEARVGETLQCKLVIQNCSSFFHFISVEIEKNENFLFSGVSSINVDILPNENKTISYNFIPVFQGLIMFPLIKVTEFLENGSSQVFPEMSKPNYVFVYPPLGLDN</sequence>
<evidence type="ECO:0000256" key="3">
    <source>
        <dbReference type="ARBA" id="ARBA00007051"/>
    </source>
</evidence>
<proteinExistence type="inferred from homology"/>
<keyword evidence="11" id="KW-1185">Reference proteome</keyword>
<accession>A0A9Q0RA61</accession>
<evidence type="ECO:0000256" key="6">
    <source>
        <dbReference type="ARBA" id="ARBA00022892"/>
    </source>
</evidence>
<evidence type="ECO:0000259" key="9">
    <source>
        <dbReference type="Pfam" id="PF12742"/>
    </source>
</evidence>
<protein>
    <recommendedName>
        <fullName evidence="4">Trafficking protein particle complex subunit 11</fullName>
    </recommendedName>
</protein>
<dbReference type="GO" id="GO:0005794">
    <property type="term" value="C:Golgi apparatus"/>
    <property type="evidence" value="ECO:0007669"/>
    <property type="project" value="UniProtKB-SubCell"/>
</dbReference>
<comment type="subcellular location">
    <subcellularLocation>
        <location evidence="2">Golgi apparatus</location>
        <location evidence="2">cis-Golgi network</location>
    </subcellularLocation>
</comment>
<evidence type="ECO:0000256" key="2">
    <source>
        <dbReference type="ARBA" id="ARBA00004222"/>
    </source>
</evidence>
<evidence type="ECO:0000313" key="11">
    <source>
        <dbReference type="Proteomes" id="UP001149090"/>
    </source>
</evidence>
<dbReference type="Pfam" id="PF12742">
    <property type="entry name" value="Gryzun-like"/>
    <property type="match status" value="1"/>
</dbReference>
<keyword evidence="6" id="KW-0931">ER-Golgi transport</keyword>
<dbReference type="InterPro" id="IPR021773">
    <property type="entry name" value="TPC11"/>
</dbReference>
<gene>
    <name evidence="10" type="ORF">M0811_09543</name>
</gene>